<dbReference type="EMBL" id="CADEBD010000620">
    <property type="protein sequence ID" value="CAB3258075.1"/>
    <property type="molecule type" value="Genomic_DNA"/>
</dbReference>
<sequence length="1389" mass="161759">MPQNYKAGVSEKKKTRIHYKLFLLLHTAVDLKISKHEGNDQSVNLALDTIVEFDNKNNGEDIKFLDNVQKFIGKVKTVIVKKNMRRNFNGVDSKKLTDFILSLIQMLIKFEDKNLEDFLTIAGKEFKKYHYKGCKFYELIENYNLRRFLAKKLDVMKHTPADVMRRSLKAFASKIEEEKYDTNEKELIEYINSLYGQRSIELFNNILGSLDDYGLKANKNMNLSKIISAGIRSIVFDYYTELNRNARMALKTKLIEFFERTMGISTYATKSVEATKKNIITTQESTSKQKYVQQYLDSRNFAFRYSRGKPLFSSVSVSYNSKKVSNFYNIESHNQKNENDEEIVKPSKKQKVSNSKPINGYKYFTEPYYEKEKNRINYPISYKHVKIDKKNKRQTYRTMHPVKASIMDQTDKLHSHKLKKNREHSIVTPKEPKIKNSNLDSTEFISHEHAMTTLKRAEESNMHEHTKEHLKHKYSNNITSSRLLRGKPLSDSETGSKYDVEPSMNHIFNQQPKTRKIKLKTSQKLTKVYDTDNSLSDDKIVSNIVKIPDDKLRTVDELQINQSVVKKPKSQKSKDIILIEPTKTTEPESIQIIAFDDLQFIQKRTTAVQKSAKKLPNKIKIKSLFEINNDKLTNTQRMTFNKLTFMTLYPEFIQKWSASGALTKKQRNDSINLKQTIRFIIRNTQTPYRQKTKTVSYNIRAKNTVTPSKTLNRQFTKPSWNRKAITKKNNMFRPEVSEAKLIRQLIVREKLKGFRHPVDVTSKVNNKSRSDLSTDLFNSEETMPTREITEELETKTPYKNSTNNARRDFFIDLNSAQSPTGKELKVFTNGRRYEANIYKYKKSKPQKLIKNINDISNEKLREKKITSIESNDSKHDTDVSSYKKSPTIKNVVFQKTQDFNDVESDNNDFKNKVKDENLNLNRFSRADNKFKKYMDQKFKFDTNKYKHNLTRKLFIDLQNTEVKNLSVVGTSNEKNKNIRRSNKSSMSDVKKDTRRMINEQDIQTKANAETDKKLNKLDFIQNNRDSFNEYTSTVRKKKIYFSYLNDDGKTDGYDLFYKQRIARGSKENSSAIKNQDDQYNSEYIPVTREPEKVTQFLEGRKNDKKYFKDTFNIGDKNVLNKIINPTKKNIKINELNNDIIKKDESNNFENEIDKKEKNTKTFMADRMNDPGTNSDKKLQTSNFNENVDSLQTSEDPIEISNSINIDDGKLRLEDDANKLKDMGQSVVSTEVTETILNIQRRAPANPNVKEANINISDFKERQEASESNIKSSTIYFKPIAVTITTEKIPLKTLNVDTKQSITHVTNTIKSQEINAIKNSISSDLTTKNTFRNDQNDHKTNTFNQVTDKNDLQLNQKHITDMPKIVHHIKATNTTLSYFNVTSDKVSKLI</sequence>
<name>A0A8S1BHM3_ARCPL</name>
<evidence type="ECO:0000313" key="1">
    <source>
        <dbReference type="EMBL" id="CAB3258075.1"/>
    </source>
</evidence>
<accession>A0A8S1BHM3</accession>
<reference evidence="1 2" key="1">
    <citation type="submission" date="2020-04" db="EMBL/GenBank/DDBJ databases">
        <authorList>
            <person name="Wallbank WR R."/>
            <person name="Pardo Diaz C."/>
            <person name="Kozak K."/>
            <person name="Martin S."/>
            <person name="Jiggins C."/>
            <person name="Moest M."/>
            <person name="Warren A I."/>
            <person name="Byers J.R.P. K."/>
            <person name="Montejo-Kovacevich G."/>
            <person name="Yen C E."/>
        </authorList>
    </citation>
    <scope>NUCLEOTIDE SEQUENCE [LARGE SCALE GENOMIC DNA]</scope>
</reference>
<comment type="caution">
    <text evidence="1">The sequence shown here is derived from an EMBL/GenBank/DDBJ whole genome shotgun (WGS) entry which is preliminary data.</text>
</comment>
<dbReference type="OrthoDB" id="7486164at2759"/>
<evidence type="ECO:0000313" key="2">
    <source>
        <dbReference type="Proteomes" id="UP000494256"/>
    </source>
</evidence>
<protein>
    <submittedName>
        <fullName evidence="1">Uncharacterized protein</fullName>
    </submittedName>
</protein>
<dbReference type="Proteomes" id="UP000494256">
    <property type="component" value="Unassembled WGS sequence"/>
</dbReference>
<gene>
    <name evidence="1" type="ORF">APLA_LOCUS16077</name>
</gene>
<organism evidence="1 2">
    <name type="scientific">Arctia plantaginis</name>
    <name type="common">Wood tiger moth</name>
    <name type="synonym">Phalaena plantaginis</name>
    <dbReference type="NCBI Taxonomy" id="874455"/>
    <lineage>
        <taxon>Eukaryota</taxon>
        <taxon>Metazoa</taxon>
        <taxon>Ecdysozoa</taxon>
        <taxon>Arthropoda</taxon>
        <taxon>Hexapoda</taxon>
        <taxon>Insecta</taxon>
        <taxon>Pterygota</taxon>
        <taxon>Neoptera</taxon>
        <taxon>Endopterygota</taxon>
        <taxon>Lepidoptera</taxon>
        <taxon>Glossata</taxon>
        <taxon>Ditrysia</taxon>
        <taxon>Noctuoidea</taxon>
        <taxon>Erebidae</taxon>
        <taxon>Arctiinae</taxon>
        <taxon>Arctia</taxon>
    </lineage>
</organism>
<proteinExistence type="predicted"/>